<keyword evidence="4" id="KW-0813">Transport</keyword>
<keyword evidence="4" id="KW-0406">Ion transport</keyword>
<name>A0A6N8FKN0_9BACI</name>
<keyword evidence="5" id="KW-1185">Reference proteome</keyword>
<dbReference type="PANTHER" id="PTHR43833">
    <property type="entry name" value="POTASSIUM CHANNEL PROTEIN 2-RELATED-RELATED"/>
    <property type="match status" value="1"/>
</dbReference>
<dbReference type="AlphaFoldDB" id="A0A6N8FKN0"/>
<comment type="subcellular location">
    <subcellularLocation>
        <location evidence="1">Cell membrane</location>
        <topology evidence="1">Multi-pass membrane protein</topology>
    </subcellularLocation>
</comment>
<evidence type="ECO:0000256" key="2">
    <source>
        <dbReference type="SAM" id="Phobius"/>
    </source>
</evidence>
<dbReference type="Pfam" id="PF02254">
    <property type="entry name" value="TrkA_N"/>
    <property type="match status" value="1"/>
</dbReference>
<reference evidence="4 5" key="1">
    <citation type="submission" date="2019-11" db="EMBL/GenBank/DDBJ databases">
        <authorList>
            <person name="Li X."/>
        </authorList>
    </citation>
    <scope>NUCLEOTIDE SEQUENCE [LARGE SCALE GENOMIC DNA]</scope>
    <source>
        <strain evidence="4 5">L9</strain>
    </source>
</reference>
<dbReference type="GO" id="GO:0006813">
    <property type="term" value="P:potassium ion transport"/>
    <property type="evidence" value="ECO:0007669"/>
    <property type="project" value="InterPro"/>
</dbReference>
<dbReference type="SUPFAM" id="SSF51735">
    <property type="entry name" value="NAD(P)-binding Rossmann-fold domains"/>
    <property type="match status" value="1"/>
</dbReference>
<gene>
    <name evidence="4" type="ORF">GMD78_16815</name>
</gene>
<dbReference type="GO" id="GO:0034220">
    <property type="term" value="P:monoatomic ion transmembrane transport"/>
    <property type="evidence" value="ECO:0007669"/>
    <property type="project" value="UniProtKB-KW"/>
</dbReference>
<dbReference type="Gene3D" id="3.40.50.720">
    <property type="entry name" value="NAD(P)-binding Rossmann-like Domain"/>
    <property type="match status" value="1"/>
</dbReference>
<keyword evidence="4" id="KW-0407">Ion channel</keyword>
<dbReference type="InterPro" id="IPR013099">
    <property type="entry name" value="K_chnl_dom"/>
</dbReference>
<dbReference type="InterPro" id="IPR003148">
    <property type="entry name" value="RCK_N"/>
</dbReference>
<sequence length="331" mass="37757">MNIEQFKHIYFRLPVIARLLLTIVIVMLVFGSVIHLVEPEQFPTIFDGIWWAIVTGSTVGYGDYVPLSTAGRLIGILLILTGGGVITFYIALFSAFTVKHEKDLSDGKVAYQGMNHIVFVGWNERTKKLIEITKKHKQKTEIILIDQTLTNVPYQQYPIHFIKGDATDDIVLEKANIKHASRVVITADATNNERQADHFTILATVAIRGNNREVPIIVEILTTNQVENAIRAGANTVLRPNDFISSLLYHELYKTKSKPFETIIQLLANNQLHHYELPKELEDKPFLYVLQEFKKDDCLLIGIIRDNEWKLNPKAELKLIKNDILVTLESW</sequence>
<comment type="caution">
    <text evidence="4">The sequence shown here is derived from an EMBL/GenBank/DDBJ whole genome shotgun (WGS) entry which is preliminary data.</text>
</comment>
<dbReference type="InterPro" id="IPR050721">
    <property type="entry name" value="Trk_Ktr_HKT_K-transport"/>
</dbReference>
<protein>
    <submittedName>
        <fullName evidence="4">Potassium channel protein</fullName>
    </submittedName>
</protein>
<dbReference type="PANTHER" id="PTHR43833:SF9">
    <property type="entry name" value="POTASSIUM CHANNEL PROTEIN YUGO-RELATED"/>
    <property type="match status" value="1"/>
</dbReference>
<evidence type="ECO:0000256" key="1">
    <source>
        <dbReference type="ARBA" id="ARBA00004651"/>
    </source>
</evidence>
<feature type="transmembrane region" description="Helical" evidence="2">
    <location>
        <begin position="49"/>
        <end position="67"/>
    </location>
</feature>
<keyword evidence="2" id="KW-0472">Membrane</keyword>
<dbReference type="SUPFAM" id="SSF81324">
    <property type="entry name" value="Voltage-gated potassium channels"/>
    <property type="match status" value="1"/>
</dbReference>
<organism evidence="4 5">
    <name type="scientific">Ornithinibacillus caprae</name>
    <dbReference type="NCBI Taxonomy" id="2678566"/>
    <lineage>
        <taxon>Bacteria</taxon>
        <taxon>Bacillati</taxon>
        <taxon>Bacillota</taxon>
        <taxon>Bacilli</taxon>
        <taxon>Bacillales</taxon>
        <taxon>Bacillaceae</taxon>
        <taxon>Ornithinibacillus</taxon>
    </lineage>
</organism>
<dbReference type="Proteomes" id="UP000469125">
    <property type="component" value="Unassembled WGS sequence"/>
</dbReference>
<dbReference type="InterPro" id="IPR036291">
    <property type="entry name" value="NAD(P)-bd_dom_sf"/>
</dbReference>
<dbReference type="EMBL" id="WOCA01000016">
    <property type="protein sequence ID" value="MUK90035.1"/>
    <property type="molecule type" value="Genomic_DNA"/>
</dbReference>
<evidence type="ECO:0000259" key="3">
    <source>
        <dbReference type="PROSITE" id="PS51201"/>
    </source>
</evidence>
<dbReference type="GO" id="GO:0005886">
    <property type="term" value="C:plasma membrane"/>
    <property type="evidence" value="ECO:0007669"/>
    <property type="project" value="UniProtKB-SubCell"/>
</dbReference>
<dbReference type="Pfam" id="PF07885">
    <property type="entry name" value="Ion_trans_2"/>
    <property type="match status" value="1"/>
</dbReference>
<dbReference type="PROSITE" id="PS51201">
    <property type="entry name" value="RCK_N"/>
    <property type="match status" value="1"/>
</dbReference>
<evidence type="ECO:0000313" key="4">
    <source>
        <dbReference type="EMBL" id="MUK90035.1"/>
    </source>
</evidence>
<feature type="domain" description="RCK N-terminal" evidence="3">
    <location>
        <begin position="114"/>
        <end position="239"/>
    </location>
</feature>
<keyword evidence="2" id="KW-0812">Transmembrane</keyword>
<proteinExistence type="predicted"/>
<feature type="transmembrane region" description="Helical" evidence="2">
    <location>
        <begin position="74"/>
        <end position="96"/>
    </location>
</feature>
<keyword evidence="2" id="KW-1133">Transmembrane helix</keyword>
<dbReference type="RefSeq" id="WP_155670436.1">
    <property type="nucleotide sequence ID" value="NZ_WOCA01000016.1"/>
</dbReference>
<feature type="transmembrane region" description="Helical" evidence="2">
    <location>
        <begin position="15"/>
        <end position="37"/>
    </location>
</feature>
<evidence type="ECO:0000313" key="5">
    <source>
        <dbReference type="Proteomes" id="UP000469125"/>
    </source>
</evidence>
<accession>A0A6N8FKN0</accession>
<dbReference type="Gene3D" id="1.10.287.70">
    <property type="match status" value="1"/>
</dbReference>